<dbReference type="InParanoid" id="A0A165H4A7"/>
<dbReference type="GeneID" id="63818801"/>
<dbReference type="RefSeq" id="XP_040768963.1">
    <property type="nucleotide sequence ID" value="XM_040901769.1"/>
</dbReference>
<protein>
    <submittedName>
        <fullName evidence="1">Uncharacterized protein</fullName>
    </submittedName>
</protein>
<reference evidence="1 2" key="1">
    <citation type="journal article" date="2016" name="Mol. Biol. Evol.">
        <title>Comparative Genomics of Early-Diverging Mushroom-Forming Fungi Provides Insights into the Origins of Lignocellulose Decay Capabilities.</title>
        <authorList>
            <person name="Nagy L.G."/>
            <person name="Riley R."/>
            <person name="Tritt A."/>
            <person name="Adam C."/>
            <person name="Daum C."/>
            <person name="Floudas D."/>
            <person name="Sun H."/>
            <person name="Yadav J.S."/>
            <person name="Pangilinan J."/>
            <person name="Larsson K.H."/>
            <person name="Matsuura K."/>
            <person name="Barry K."/>
            <person name="Labutti K."/>
            <person name="Kuo R."/>
            <person name="Ohm R.A."/>
            <person name="Bhattacharya S.S."/>
            <person name="Shirouzu T."/>
            <person name="Yoshinaga Y."/>
            <person name="Martin F.M."/>
            <person name="Grigoriev I.V."/>
            <person name="Hibbett D.S."/>
        </authorList>
    </citation>
    <scope>NUCLEOTIDE SEQUENCE [LARGE SCALE GENOMIC DNA]</scope>
    <source>
        <strain evidence="1 2">93-53</strain>
    </source>
</reference>
<sequence length="103" mass="11993">MLVYIRWPSFKCLYYDRSIIWEPISCCNRRCCSLVFSSRVVYRKFVVSIMIPCTSPVQIQLVTIALYTISYACNMCYVCECCSFGVVTAALVPRRWINESFLT</sequence>
<proteinExistence type="predicted"/>
<keyword evidence="2" id="KW-1185">Reference proteome</keyword>
<organism evidence="1 2">
    <name type="scientific">Laetiporus sulphureus 93-53</name>
    <dbReference type="NCBI Taxonomy" id="1314785"/>
    <lineage>
        <taxon>Eukaryota</taxon>
        <taxon>Fungi</taxon>
        <taxon>Dikarya</taxon>
        <taxon>Basidiomycota</taxon>
        <taxon>Agaricomycotina</taxon>
        <taxon>Agaricomycetes</taxon>
        <taxon>Polyporales</taxon>
        <taxon>Laetiporus</taxon>
    </lineage>
</organism>
<evidence type="ECO:0000313" key="2">
    <source>
        <dbReference type="Proteomes" id="UP000076871"/>
    </source>
</evidence>
<accession>A0A165H4A7</accession>
<dbReference type="EMBL" id="KV427607">
    <property type="protein sequence ID" value="KZT11223.1"/>
    <property type="molecule type" value="Genomic_DNA"/>
</dbReference>
<dbReference type="AlphaFoldDB" id="A0A165H4A7"/>
<name>A0A165H4A7_9APHY</name>
<gene>
    <name evidence="1" type="ORF">LAESUDRAFT_258782</name>
</gene>
<evidence type="ECO:0000313" key="1">
    <source>
        <dbReference type="EMBL" id="KZT11223.1"/>
    </source>
</evidence>
<dbReference type="Proteomes" id="UP000076871">
    <property type="component" value="Unassembled WGS sequence"/>
</dbReference>